<gene>
    <name evidence="1" type="ORF">D3P96_02980</name>
</gene>
<dbReference type="Proteomes" id="UP000275836">
    <property type="component" value="Unassembled WGS sequence"/>
</dbReference>
<organism evidence="1 2">
    <name type="scientific">Weissella viridescens</name>
    <name type="common">Lactobacillus viridescens</name>
    <dbReference type="NCBI Taxonomy" id="1629"/>
    <lineage>
        <taxon>Bacteria</taxon>
        <taxon>Bacillati</taxon>
        <taxon>Bacillota</taxon>
        <taxon>Bacilli</taxon>
        <taxon>Lactobacillales</taxon>
        <taxon>Lactobacillaceae</taxon>
        <taxon>Weissella</taxon>
    </lineage>
</organism>
<accession>A0A3P2RCE7</accession>
<proteinExistence type="predicted"/>
<dbReference type="RefSeq" id="WP_124942908.1">
    <property type="nucleotide sequence ID" value="NZ_RHGY01000002.1"/>
</dbReference>
<name>A0A3P2RCE7_WEIVI</name>
<evidence type="ECO:0000313" key="2">
    <source>
        <dbReference type="Proteomes" id="UP000275836"/>
    </source>
</evidence>
<comment type="caution">
    <text evidence="1">The sequence shown here is derived from an EMBL/GenBank/DDBJ whole genome shotgun (WGS) entry which is preliminary data.</text>
</comment>
<protein>
    <submittedName>
        <fullName evidence="1">Uncharacterized protein</fullName>
    </submittedName>
</protein>
<sequence>MAKQINLDTQIINTLEVKIGPKAMKAKYTAETDRELADKAIDYYAMHDDLNIDKLLSENTVDEAKQKLHEAQDGIIELGTYLIDKLFDEKDAEYIKKQTRGRVANYDNITETLVKAGDASSFELGNY</sequence>
<evidence type="ECO:0000313" key="1">
    <source>
        <dbReference type="EMBL" id="RRG18264.1"/>
    </source>
</evidence>
<reference evidence="1 2" key="1">
    <citation type="submission" date="2018-10" db="EMBL/GenBank/DDBJ databases">
        <title>Draft genome sequence of Weissella viridescens UCO-SMC3.</title>
        <authorList>
            <person name="Garcia-Cancino A."/>
            <person name="Espinoza-Monje M."/>
            <person name="Albarracin L."/>
            <person name="Garcia-Castillo V."/>
            <person name="Campos-Martin J."/>
            <person name="Nakano Y."/>
            <person name="Guitierrez-Zamorano C."/>
            <person name="Ikeda-Ohtsubo W."/>
            <person name="Morita H."/>
            <person name="Kitazawa H."/>
            <person name="Villena J."/>
        </authorList>
    </citation>
    <scope>NUCLEOTIDE SEQUENCE [LARGE SCALE GENOMIC DNA]</scope>
    <source>
        <strain evidence="1 2">UCO-SMC3</strain>
    </source>
</reference>
<dbReference type="AlphaFoldDB" id="A0A3P2RCE7"/>
<dbReference type="EMBL" id="RHGY01000002">
    <property type="protein sequence ID" value="RRG18264.1"/>
    <property type="molecule type" value="Genomic_DNA"/>
</dbReference>